<dbReference type="Pfam" id="PF10195">
    <property type="entry name" value="Phospho_p8"/>
    <property type="match status" value="1"/>
</dbReference>
<dbReference type="PANTHER" id="PTHR17149">
    <property type="entry name" value="NUCLEAR PROTEIN 1 AND 2"/>
    <property type="match status" value="1"/>
</dbReference>
<organism evidence="3">
    <name type="scientific">Heliothis virescens</name>
    <name type="common">Tobacco budworm moth</name>
    <dbReference type="NCBI Taxonomy" id="7102"/>
    <lineage>
        <taxon>Eukaryota</taxon>
        <taxon>Metazoa</taxon>
        <taxon>Ecdysozoa</taxon>
        <taxon>Arthropoda</taxon>
        <taxon>Hexapoda</taxon>
        <taxon>Insecta</taxon>
        <taxon>Pterygota</taxon>
        <taxon>Neoptera</taxon>
        <taxon>Endopterygota</taxon>
        <taxon>Lepidoptera</taxon>
        <taxon>Glossata</taxon>
        <taxon>Ditrysia</taxon>
        <taxon>Noctuoidea</taxon>
        <taxon>Noctuidae</taxon>
        <taxon>Heliothinae</taxon>
        <taxon>Heliothis</taxon>
    </lineage>
</organism>
<dbReference type="GO" id="GO:0008285">
    <property type="term" value="P:negative regulation of cell population proliferation"/>
    <property type="evidence" value="ECO:0007669"/>
    <property type="project" value="TreeGrafter"/>
</dbReference>
<dbReference type="InterPro" id="IPR018792">
    <property type="entry name" value="NUPR1-like"/>
</dbReference>
<protein>
    <submittedName>
        <fullName evidence="3">Uncharacterized protein</fullName>
    </submittedName>
</protein>
<evidence type="ECO:0000313" key="3">
    <source>
        <dbReference type="EMBL" id="PCG62429.1"/>
    </source>
</evidence>
<dbReference type="PANTHER" id="PTHR17149:SF4">
    <property type="entry name" value="RH17958P"/>
    <property type="match status" value="1"/>
</dbReference>
<evidence type="ECO:0000256" key="2">
    <source>
        <dbReference type="SAM" id="Phobius"/>
    </source>
</evidence>
<reference evidence="3" key="1">
    <citation type="submission" date="2017-09" db="EMBL/GenBank/DDBJ databases">
        <title>Contemporary evolution of a Lepidopteran species, Heliothis virescens, in response to modern agricultural practices.</title>
        <authorList>
            <person name="Fritz M.L."/>
            <person name="Deyonke A.M."/>
            <person name="Papanicolaou A."/>
            <person name="Micinski S."/>
            <person name="Westbrook J."/>
            <person name="Gould F."/>
        </authorList>
    </citation>
    <scope>NUCLEOTIDE SEQUENCE [LARGE SCALE GENOMIC DNA]</scope>
    <source>
        <strain evidence="3">HvINT-</strain>
        <tissue evidence="3">Whole body</tissue>
    </source>
</reference>
<sequence>MTDGVNNLMFCFRPYKLKTKIVISALAVLVFISALSGYLIGSADYASRRTAEPPDPIEHLKPSASRLHVFQKAAVCTDAPQCSQIGSGKQRTKKEVNEHTNHFDPSGHSRKIVTKLMNTENNKKSNQKH</sequence>
<feature type="transmembrane region" description="Helical" evidence="2">
    <location>
        <begin position="21"/>
        <end position="40"/>
    </location>
</feature>
<dbReference type="AlphaFoldDB" id="A0A2A4IRY3"/>
<feature type="compositionally biased region" description="Basic and acidic residues" evidence="1">
    <location>
        <begin position="93"/>
        <end position="107"/>
    </location>
</feature>
<proteinExistence type="predicted"/>
<accession>A0A2A4IRY3</accession>
<feature type="region of interest" description="Disordered" evidence="1">
    <location>
        <begin position="84"/>
        <end position="111"/>
    </location>
</feature>
<dbReference type="GO" id="GO:0005634">
    <property type="term" value="C:nucleus"/>
    <property type="evidence" value="ECO:0007669"/>
    <property type="project" value="TreeGrafter"/>
</dbReference>
<name>A0A2A4IRY3_HELVI</name>
<dbReference type="STRING" id="7102.A0A2A4IRY3"/>
<evidence type="ECO:0000256" key="1">
    <source>
        <dbReference type="SAM" id="MobiDB-lite"/>
    </source>
</evidence>
<keyword evidence="2" id="KW-0472">Membrane</keyword>
<keyword evidence="2" id="KW-0812">Transmembrane</keyword>
<dbReference type="GO" id="GO:0045786">
    <property type="term" value="P:negative regulation of cell cycle"/>
    <property type="evidence" value="ECO:0007669"/>
    <property type="project" value="TreeGrafter"/>
</dbReference>
<comment type="caution">
    <text evidence="3">The sequence shown here is derived from an EMBL/GenBank/DDBJ whole genome shotgun (WGS) entry which is preliminary data.</text>
</comment>
<keyword evidence="2" id="KW-1133">Transmembrane helix</keyword>
<gene>
    <name evidence="3" type="ORF">B5V51_14460</name>
</gene>
<dbReference type="EMBL" id="NWSH01008751">
    <property type="protein sequence ID" value="PCG62429.1"/>
    <property type="molecule type" value="Genomic_DNA"/>
</dbReference>
<dbReference type="GO" id="GO:0006357">
    <property type="term" value="P:regulation of transcription by RNA polymerase II"/>
    <property type="evidence" value="ECO:0007669"/>
    <property type="project" value="TreeGrafter"/>
</dbReference>